<dbReference type="HOGENOM" id="CLU_2296046_0_0_1"/>
<name>J3LNV5_ORYBR</name>
<accession>J3LNV5</accession>
<evidence type="ECO:0000313" key="3">
    <source>
        <dbReference type="Proteomes" id="UP000006038"/>
    </source>
</evidence>
<reference evidence="2" key="2">
    <citation type="submission" date="2013-04" db="UniProtKB">
        <authorList>
            <consortium name="EnsemblPlants"/>
        </authorList>
    </citation>
    <scope>IDENTIFICATION</scope>
</reference>
<dbReference type="Gramene" id="OB03G27310.1">
    <property type="protein sequence ID" value="OB03G27310.1"/>
    <property type="gene ID" value="OB03G27310"/>
</dbReference>
<evidence type="ECO:0000256" key="1">
    <source>
        <dbReference type="SAM" id="SignalP"/>
    </source>
</evidence>
<proteinExistence type="predicted"/>
<evidence type="ECO:0000313" key="2">
    <source>
        <dbReference type="EnsemblPlants" id="OB03G27310.1"/>
    </source>
</evidence>
<feature type="chain" id="PRO_5003772823" evidence="1">
    <location>
        <begin position="23"/>
        <end position="101"/>
    </location>
</feature>
<reference evidence="2" key="1">
    <citation type="journal article" date="2013" name="Nat. Commun.">
        <title>Whole-genome sequencing of Oryza brachyantha reveals mechanisms underlying Oryza genome evolution.</title>
        <authorList>
            <person name="Chen J."/>
            <person name="Huang Q."/>
            <person name="Gao D."/>
            <person name="Wang J."/>
            <person name="Lang Y."/>
            <person name="Liu T."/>
            <person name="Li B."/>
            <person name="Bai Z."/>
            <person name="Luis Goicoechea J."/>
            <person name="Liang C."/>
            <person name="Chen C."/>
            <person name="Zhang W."/>
            <person name="Sun S."/>
            <person name="Liao Y."/>
            <person name="Zhang X."/>
            <person name="Yang L."/>
            <person name="Song C."/>
            <person name="Wang M."/>
            <person name="Shi J."/>
            <person name="Liu G."/>
            <person name="Liu J."/>
            <person name="Zhou H."/>
            <person name="Zhou W."/>
            <person name="Yu Q."/>
            <person name="An N."/>
            <person name="Chen Y."/>
            <person name="Cai Q."/>
            <person name="Wang B."/>
            <person name="Liu B."/>
            <person name="Min J."/>
            <person name="Huang Y."/>
            <person name="Wu H."/>
            <person name="Li Z."/>
            <person name="Zhang Y."/>
            <person name="Yin Y."/>
            <person name="Song W."/>
            <person name="Jiang J."/>
            <person name="Jackson S.A."/>
            <person name="Wing R.A."/>
            <person name="Wang J."/>
            <person name="Chen M."/>
        </authorList>
    </citation>
    <scope>NUCLEOTIDE SEQUENCE [LARGE SCALE GENOMIC DNA]</scope>
    <source>
        <strain evidence="2">cv. IRGC 101232</strain>
    </source>
</reference>
<dbReference type="Proteomes" id="UP000006038">
    <property type="component" value="Chromosome 3"/>
</dbReference>
<organism evidence="2">
    <name type="scientific">Oryza brachyantha</name>
    <name type="common">malo sina</name>
    <dbReference type="NCBI Taxonomy" id="4533"/>
    <lineage>
        <taxon>Eukaryota</taxon>
        <taxon>Viridiplantae</taxon>
        <taxon>Streptophyta</taxon>
        <taxon>Embryophyta</taxon>
        <taxon>Tracheophyta</taxon>
        <taxon>Spermatophyta</taxon>
        <taxon>Magnoliopsida</taxon>
        <taxon>Liliopsida</taxon>
        <taxon>Poales</taxon>
        <taxon>Poaceae</taxon>
        <taxon>BOP clade</taxon>
        <taxon>Oryzoideae</taxon>
        <taxon>Oryzeae</taxon>
        <taxon>Oryzinae</taxon>
        <taxon>Oryza</taxon>
    </lineage>
</organism>
<feature type="signal peptide" evidence="1">
    <location>
        <begin position="1"/>
        <end position="22"/>
    </location>
</feature>
<keyword evidence="1" id="KW-0732">Signal</keyword>
<protein>
    <submittedName>
        <fullName evidence="2">Uncharacterized protein</fullName>
    </submittedName>
</protein>
<sequence length="101" mass="11154">MPKISFLVAFLAALSDDPVGVTKDWRAALSDDPVGVTKDWRAAGRNSLRGKGYLVAAADSTPHMTFLHTRSDHNSQDNIPVQTMNQAQHARKKKKSQLLVR</sequence>
<dbReference type="AlphaFoldDB" id="J3LNV5"/>
<dbReference type="EnsemblPlants" id="OB03G27310.1">
    <property type="protein sequence ID" value="OB03G27310.1"/>
    <property type="gene ID" value="OB03G27310"/>
</dbReference>
<keyword evidence="3" id="KW-1185">Reference proteome</keyword>